<feature type="domain" description="MD-2-related lipid-recognition" evidence="3">
    <location>
        <begin position="37"/>
        <end position="153"/>
    </location>
</feature>
<name>A0A090XCS2_IXORI</name>
<dbReference type="SUPFAM" id="SSF81296">
    <property type="entry name" value="E set domains"/>
    <property type="match status" value="1"/>
</dbReference>
<proteinExistence type="evidence at transcript level"/>
<dbReference type="InterPro" id="IPR003172">
    <property type="entry name" value="ML_dom"/>
</dbReference>
<feature type="region of interest" description="Disordered" evidence="1">
    <location>
        <begin position="79"/>
        <end position="101"/>
    </location>
</feature>
<feature type="chain" id="PRO_5001867028" evidence="2">
    <location>
        <begin position="37"/>
        <end position="164"/>
    </location>
</feature>
<keyword evidence="2" id="KW-0732">Signal</keyword>
<evidence type="ECO:0000313" key="4">
    <source>
        <dbReference type="EMBL" id="JAC93150.1"/>
    </source>
</evidence>
<evidence type="ECO:0000256" key="2">
    <source>
        <dbReference type="SAM" id="SignalP"/>
    </source>
</evidence>
<organism evidence="4">
    <name type="scientific">Ixodes ricinus</name>
    <name type="common">Common tick</name>
    <name type="synonym">Acarus ricinus</name>
    <dbReference type="NCBI Taxonomy" id="34613"/>
    <lineage>
        <taxon>Eukaryota</taxon>
        <taxon>Metazoa</taxon>
        <taxon>Ecdysozoa</taxon>
        <taxon>Arthropoda</taxon>
        <taxon>Chelicerata</taxon>
        <taxon>Arachnida</taxon>
        <taxon>Acari</taxon>
        <taxon>Parasitiformes</taxon>
        <taxon>Ixodida</taxon>
        <taxon>Ixodoidea</taxon>
        <taxon>Ixodidae</taxon>
        <taxon>Ixodinae</taxon>
        <taxon>Ixodes</taxon>
    </lineage>
</organism>
<sequence>MRSRQSRRPTRTTDAMARHLLPGTLLLAALCGLTEAIKWTDCGSSAGQVTSVSVTGCEHSDTCIPKKGHRRLPHHRLHLERDEPDGSSEGLRRPGASSRIPFDCTPSRMPARAGYTCPVPARRQVPTYRGSFPIKPIYPSLSLEIKVGTLGRQGPVLGLRARFP</sequence>
<protein>
    <submittedName>
        <fullName evidence="4">Putative major epididymal secretory protein he1</fullName>
    </submittedName>
</protein>
<dbReference type="AlphaFoldDB" id="A0A090XCS2"/>
<evidence type="ECO:0000259" key="3">
    <source>
        <dbReference type="Pfam" id="PF02221"/>
    </source>
</evidence>
<dbReference type="Pfam" id="PF02221">
    <property type="entry name" value="E1_DerP2_DerF2"/>
    <property type="match status" value="1"/>
</dbReference>
<reference evidence="4" key="1">
    <citation type="journal article" date="2015" name="PLoS Negl. Trop. Dis.">
        <title>Deep Sequencing Analysis of the Ixodes ricinus Haemocytome.</title>
        <authorList>
            <person name="Kotsyfakis M."/>
            <person name="Kopacek P."/>
            <person name="Franta Z."/>
            <person name="Pedra J.H."/>
            <person name="Ribeiro J.M."/>
        </authorList>
    </citation>
    <scope>NUCLEOTIDE SEQUENCE</scope>
</reference>
<dbReference type="InterPro" id="IPR014756">
    <property type="entry name" value="Ig_E-set"/>
</dbReference>
<dbReference type="Gene3D" id="2.60.40.770">
    <property type="match status" value="1"/>
</dbReference>
<evidence type="ECO:0000256" key="1">
    <source>
        <dbReference type="SAM" id="MobiDB-lite"/>
    </source>
</evidence>
<dbReference type="EMBL" id="GBIH01001560">
    <property type="protein sequence ID" value="JAC93150.1"/>
    <property type="molecule type" value="mRNA"/>
</dbReference>
<feature type="signal peptide" evidence="2">
    <location>
        <begin position="1"/>
        <end position="36"/>
    </location>
</feature>
<accession>A0A090XCS2</accession>